<keyword evidence="1" id="KW-0808">Transferase</keyword>
<dbReference type="OrthoDB" id="2094832at2759"/>
<name>A0A2S4W9W0_9BASI</name>
<keyword evidence="2" id="KW-0949">S-adenosyl-L-methionine</keyword>
<evidence type="ECO:0000313" key="3">
    <source>
        <dbReference type="EMBL" id="POW18564.1"/>
    </source>
</evidence>
<reference evidence="4" key="2">
    <citation type="journal article" date="2018" name="BMC Genomics">
        <title>Genomic insights into host adaptation between the wheat stripe rust pathogen (Puccinia striiformis f. sp. tritici) and the barley stripe rust pathogen (Puccinia striiformis f. sp. hordei).</title>
        <authorList>
            <person name="Xia C."/>
            <person name="Wang M."/>
            <person name="Yin C."/>
            <person name="Cornejo O.E."/>
            <person name="Hulbert S.H."/>
            <person name="Chen X."/>
        </authorList>
    </citation>
    <scope>NUCLEOTIDE SEQUENCE [LARGE SCALE GENOMIC DNA]</scope>
    <source>
        <strain evidence="4">93TX-2</strain>
    </source>
</reference>
<accession>A0A2S4W9W0</accession>
<dbReference type="AlphaFoldDB" id="A0A2S4W9W0"/>
<evidence type="ECO:0008006" key="5">
    <source>
        <dbReference type="Google" id="ProtNLM"/>
    </source>
</evidence>
<dbReference type="Proteomes" id="UP000238274">
    <property type="component" value="Unassembled WGS sequence"/>
</dbReference>
<evidence type="ECO:0000256" key="2">
    <source>
        <dbReference type="ARBA" id="ARBA00022691"/>
    </source>
</evidence>
<dbReference type="InterPro" id="IPR051654">
    <property type="entry name" value="Meroterpenoid_MTases"/>
</dbReference>
<comment type="caution">
    <text evidence="3">The sequence shown here is derived from an EMBL/GenBank/DDBJ whole genome shotgun (WGS) entry which is preliminary data.</text>
</comment>
<reference evidence="4" key="3">
    <citation type="journal article" date="2018" name="Mol. Plant Microbe Interact.">
        <title>Genome sequence resources for the wheat stripe rust pathogen (Puccinia striiformis f. sp. tritici) and the barley stripe rust pathogen (Puccinia striiformis f. sp. hordei).</title>
        <authorList>
            <person name="Xia C."/>
            <person name="Wang M."/>
            <person name="Yin C."/>
            <person name="Cornejo O.E."/>
            <person name="Hulbert S.H."/>
            <person name="Chen X."/>
        </authorList>
    </citation>
    <scope>NUCLEOTIDE SEQUENCE [LARGE SCALE GENOMIC DNA]</scope>
    <source>
        <strain evidence="4">93TX-2</strain>
    </source>
</reference>
<feature type="non-terminal residue" evidence="3">
    <location>
        <position position="252"/>
    </location>
</feature>
<sequence>KRDAEVQELSIIGGSNLWKHLDSLEFFEKTTGIEDPLVLKGHMLKIREAAYKIYPYPCIWGYESLKGKTLSHSLYPWVKGKQLSDNNQKIFVDLGTFVGVDLKEVVKDGWDANNVLGIDFHQDKSEMIHSIANFFLSNILLETTLNGAPAEEAQQVLDLRNLKDLNPLNFICVNQLFHLFLEHDQHELAERCVGRSQGGASRGPQSCKRLWKETLGQNVEVVVTTEKGADSYHGFTHGVDGLCWLHWSVVRL</sequence>
<dbReference type="EMBL" id="PKSM01000063">
    <property type="protein sequence ID" value="POW18564.1"/>
    <property type="molecule type" value="Genomic_DNA"/>
</dbReference>
<evidence type="ECO:0000256" key="1">
    <source>
        <dbReference type="ARBA" id="ARBA00022679"/>
    </source>
</evidence>
<gene>
    <name evidence="3" type="ORF">PSHT_05641</name>
</gene>
<keyword evidence="4" id="KW-1185">Reference proteome</keyword>
<evidence type="ECO:0000313" key="4">
    <source>
        <dbReference type="Proteomes" id="UP000238274"/>
    </source>
</evidence>
<dbReference type="VEuPathDB" id="FungiDB:PSTT_09645"/>
<reference evidence="3 4" key="1">
    <citation type="submission" date="2017-12" db="EMBL/GenBank/DDBJ databases">
        <title>Gene loss provides genomic basis for host adaptation in cereal stripe rust fungi.</title>
        <authorList>
            <person name="Xia C."/>
        </authorList>
    </citation>
    <scope>NUCLEOTIDE SEQUENCE [LARGE SCALE GENOMIC DNA]</scope>
    <source>
        <strain evidence="3 4">93TX-2</strain>
    </source>
</reference>
<dbReference type="PANTHER" id="PTHR35897">
    <property type="entry name" value="METHYLTRANSFERASE AUSD"/>
    <property type="match status" value="1"/>
</dbReference>
<dbReference type="PANTHER" id="PTHR35897:SF1">
    <property type="entry name" value="METHYLTRANSFERASE AUSD"/>
    <property type="match status" value="1"/>
</dbReference>
<proteinExistence type="predicted"/>
<organism evidence="3 4">
    <name type="scientific">Puccinia striiformis</name>
    <dbReference type="NCBI Taxonomy" id="27350"/>
    <lineage>
        <taxon>Eukaryota</taxon>
        <taxon>Fungi</taxon>
        <taxon>Dikarya</taxon>
        <taxon>Basidiomycota</taxon>
        <taxon>Pucciniomycotina</taxon>
        <taxon>Pucciniomycetes</taxon>
        <taxon>Pucciniales</taxon>
        <taxon>Pucciniaceae</taxon>
        <taxon>Puccinia</taxon>
    </lineage>
</organism>
<dbReference type="VEuPathDB" id="FungiDB:PSHT_05641"/>
<feature type="non-terminal residue" evidence="3">
    <location>
        <position position="1"/>
    </location>
</feature>
<protein>
    <recommendedName>
        <fullName evidence="5">Methyltransferase domain-containing protein</fullName>
    </recommendedName>
</protein>
<dbReference type="GO" id="GO:0016740">
    <property type="term" value="F:transferase activity"/>
    <property type="evidence" value="ECO:0007669"/>
    <property type="project" value="UniProtKB-KW"/>
</dbReference>